<accession>A0A176VMM7</accession>
<proteinExistence type="predicted"/>
<organism evidence="2 3">
    <name type="scientific">Marchantia polymorpha subsp. ruderalis</name>
    <dbReference type="NCBI Taxonomy" id="1480154"/>
    <lineage>
        <taxon>Eukaryota</taxon>
        <taxon>Viridiplantae</taxon>
        <taxon>Streptophyta</taxon>
        <taxon>Embryophyta</taxon>
        <taxon>Marchantiophyta</taxon>
        <taxon>Marchantiopsida</taxon>
        <taxon>Marchantiidae</taxon>
        <taxon>Marchantiales</taxon>
        <taxon>Marchantiaceae</taxon>
        <taxon>Marchantia</taxon>
    </lineage>
</organism>
<feature type="region of interest" description="Disordered" evidence="1">
    <location>
        <begin position="311"/>
        <end position="333"/>
    </location>
</feature>
<feature type="compositionally biased region" description="Basic residues" evidence="1">
    <location>
        <begin position="9"/>
        <end position="18"/>
    </location>
</feature>
<gene>
    <name evidence="2" type="ORF">AXG93_606s1220</name>
</gene>
<protein>
    <submittedName>
        <fullName evidence="2">Uncharacterized protein</fullName>
    </submittedName>
</protein>
<dbReference type="Proteomes" id="UP000077202">
    <property type="component" value="Unassembled WGS sequence"/>
</dbReference>
<dbReference type="AlphaFoldDB" id="A0A176VMM7"/>
<dbReference type="EMBL" id="LVLJ01003548">
    <property type="protein sequence ID" value="OAE21036.1"/>
    <property type="molecule type" value="Genomic_DNA"/>
</dbReference>
<feature type="region of interest" description="Disordered" evidence="1">
    <location>
        <begin position="238"/>
        <end position="291"/>
    </location>
</feature>
<sequence length="448" mass="48988">MESSPSGSSKRKKRRSKKPSWTSKEYQNAALNPNALGFKPPDFKPPRVPVDDYLSSQYKTETKKKSDHPWDSTISPYLSKEYQTQYPAAPKAYPDCPLGFTPSDGPWVQCFDSMWNVIWVSLKDVDTTAAGKEDWTGFDCGKGLRPRSRHLPSARVDSMQGGEELGLEVVEAFLRNFGLSWTEDTLFTDFVLQWPGFRRGEIGLFVDDPKRWSASSTITHRTRILEFGKAAPAAGKPAAVPAAGKATGSAPAAAKTGASQGSKSPTDSSKSVTASSGSGSAGSAGAKKPSLKAGDPAAALVVLGPDGLPVDPASLPPVEEAPPPPPPKPYLGTPPPRWLRPPWEKAPRDVGPLPPRFVPYSRRLLEVTNLRLPPQIEFQDAMGVRTMIKLKKTYPRLIRLHIGRVGVTFEKHAGPVQIFLEVLCQDLPEFPELINKPQFSTCNFYPMR</sequence>
<name>A0A176VMM7_MARPO</name>
<reference evidence="2" key="1">
    <citation type="submission" date="2016-03" db="EMBL/GenBank/DDBJ databases">
        <title>Mechanisms controlling the formation of the plant cell surface in tip-growing cells are functionally conserved among land plants.</title>
        <authorList>
            <person name="Honkanen S."/>
            <person name="Jones V.A."/>
            <person name="Morieri G."/>
            <person name="Champion C."/>
            <person name="Hetherington A.J."/>
            <person name="Kelly S."/>
            <person name="Saint-Marcoux D."/>
            <person name="Proust H."/>
            <person name="Prescott H."/>
            <person name="Dolan L."/>
        </authorList>
    </citation>
    <scope>NUCLEOTIDE SEQUENCE [LARGE SCALE GENOMIC DNA]</scope>
    <source>
        <tissue evidence="2">Whole gametophyte</tissue>
    </source>
</reference>
<keyword evidence="3" id="KW-1185">Reference proteome</keyword>
<feature type="region of interest" description="Disordered" evidence="1">
    <location>
        <begin position="1"/>
        <end position="70"/>
    </location>
</feature>
<evidence type="ECO:0000256" key="1">
    <source>
        <dbReference type="SAM" id="MobiDB-lite"/>
    </source>
</evidence>
<feature type="compositionally biased region" description="Basic and acidic residues" evidence="1">
    <location>
        <begin position="60"/>
        <end position="70"/>
    </location>
</feature>
<feature type="compositionally biased region" description="Low complexity" evidence="1">
    <location>
        <begin position="268"/>
        <end position="291"/>
    </location>
</feature>
<evidence type="ECO:0000313" key="2">
    <source>
        <dbReference type="EMBL" id="OAE21036.1"/>
    </source>
</evidence>
<evidence type="ECO:0000313" key="3">
    <source>
        <dbReference type="Proteomes" id="UP000077202"/>
    </source>
</evidence>
<feature type="compositionally biased region" description="Low complexity" evidence="1">
    <location>
        <begin position="238"/>
        <end position="259"/>
    </location>
</feature>
<comment type="caution">
    <text evidence="2">The sequence shown here is derived from an EMBL/GenBank/DDBJ whole genome shotgun (WGS) entry which is preliminary data.</text>
</comment>
<feature type="compositionally biased region" description="Pro residues" evidence="1">
    <location>
        <begin position="319"/>
        <end position="333"/>
    </location>
</feature>